<dbReference type="OrthoDB" id="9798632at2"/>
<organism evidence="2 3">
    <name type="scientific">Bizionia argentinensis JUB59</name>
    <dbReference type="NCBI Taxonomy" id="1046627"/>
    <lineage>
        <taxon>Bacteria</taxon>
        <taxon>Pseudomonadati</taxon>
        <taxon>Bacteroidota</taxon>
        <taxon>Flavobacteriia</taxon>
        <taxon>Flavobacteriales</taxon>
        <taxon>Flavobacteriaceae</taxon>
        <taxon>Bizionia</taxon>
    </lineage>
</organism>
<feature type="domain" description="NAD(P)-binding" evidence="1">
    <location>
        <begin position="9"/>
        <end position="140"/>
    </location>
</feature>
<evidence type="ECO:0000313" key="2">
    <source>
        <dbReference type="EMBL" id="EGV43140.1"/>
    </source>
</evidence>
<keyword evidence="3" id="KW-1185">Reference proteome</keyword>
<protein>
    <submittedName>
        <fullName evidence="2">NAD-dependent epimerase/dehydratase family protein</fullName>
    </submittedName>
</protein>
<sequence>MGKTAIILGATGLTGSVLLQQLLDDSRYDKIKLFSRSASVIKHEKVEEYLIDLFELKSHQDKFRGDVVFCCIGTTKAKTPDQEEYLKIDYGIPVSAAEMAKENGIKTFIAISALGANKDSKTFYNRTKGKMEEAVLAEQIPHTYLLQPSLIGGKRDEKRAGEDFGKIMLSFFDPFLMGSLKKYKAIKPQTIARCMVLLDNTSYPNNRILSDDIKEIAK</sequence>
<dbReference type="PANTHER" id="PTHR14097">
    <property type="entry name" value="OXIDOREDUCTASE HTATIP2"/>
    <property type="match status" value="1"/>
</dbReference>
<proteinExistence type="predicted"/>
<dbReference type="STRING" id="1046627.BZARG_1140"/>
<dbReference type="Proteomes" id="UP000003730">
    <property type="component" value="Unassembled WGS sequence"/>
</dbReference>
<name>G2EEN8_9FLAO</name>
<dbReference type="PANTHER" id="PTHR14097:SF7">
    <property type="entry name" value="OXIDOREDUCTASE HTATIP2"/>
    <property type="match status" value="1"/>
</dbReference>
<dbReference type="SUPFAM" id="SSF51735">
    <property type="entry name" value="NAD(P)-binding Rossmann-fold domains"/>
    <property type="match status" value="1"/>
</dbReference>
<reference evidence="2 3" key="1">
    <citation type="journal article" date="2008" name="Int. J. Syst. Evol. Microbiol.">
        <title>Bizionia argentinensis sp. nov., isolated from surface marine water in Antarctica.</title>
        <authorList>
            <person name="Bercovich A."/>
            <person name="Vazquez S.C."/>
            <person name="Yankilevich P."/>
            <person name="Coria S.H."/>
            <person name="Foti M."/>
            <person name="Hernandez E."/>
            <person name="Vidal A."/>
            <person name="Ruberto L."/>
            <person name="Melo C."/>
            <person name="Marenssi S."/>
            <person name="Criscuolo M."/>
            <person name="Memoli M."/>
            <person name="Arguelles M."/>
            <person name="Mac Cormack W.P."/>
        </authorList>
    </citation>
    <scope>NUCLEOTIDE SEQUENCE [LARGE SCALE GENOMIC DNA]</scope>
    <source>
        <strain evidence="2 3">JUB59</strain>
    </source>
</reference>
<evidence type="ECO:0000259" key="1">
    <source>
        <dbReference type="Pfam" id="PF13460"/>
    </source>
</evidence>
<gene>
    <name evidence="2" type="ORF">BZARG_1140</name>
</gene>
<dbReference type="eggNOG" id="COG0702">
    <property type="taxonomic scope" value="Bacteria"/>
</dbReference>
<evidence type="ECO:0000313" key="3">
    <source>
        <dbReference type="Proteomes" id="UP000003730"/>
    </source>
</evidence>
<dbReference type="AlphaFoldDB" id="G2EEN8"/>
<dbReference type="InterPro" id="IPR036291">
    <property type="entry name" value="NAD(P)-bd_dom_sf"/>
</dbReference>
<dbReference type="Gene3D" id="3.40.50.720">
    <property type="entry name" value="NAD(P)-binding Rossmann-like Domain"/>
    <property type="match status" value="1"/>
</dbReference>
<dbReference type="InterPro" id="IPR016040">
    <property type="entry name" value="NAD(P)-bd_dom"/>
</dbReference>
<dbReference type="Pfam" id="PF13460">
    <property type="entry name" value="NAD_binding_10"/>
    <property type="match status" value="1"/>
</dbReference>
<comment type="caution">
    <text evidence="2">The sequence shown here is derived from an EMBL/GenBank/DDBJ whole genome shotgun (WGS) entry which is preliminary data.</text>
</comment>
<dbReference type="PATRIC" id="fig|1046627.3.peg.1979"/>
<accession>G2EEN8</accession>
<dbReference type="RefSeq" id="WP_008637694.1">
    <property type="nucleotide sequence ID" value="NZ_AFXZ01000034.1"/>
</dbReference>
<dbReference type="EMBL" id="AFXZ01000034">
    <property type="protein sequence ID" value="EGV43140.1"/>
    <property type="molecule type" value="Genomic_DNA"/>
</dbReference>